<evidence type="ECO:0000256" key="4">
    <source>
        <dbReference type="SAM" id="SignalP"/>
    </source>
</evidence>
<dbReference type="Gene3D" id="3.20.20.300">
    <property type="entry name" value="Glycoside hydrolase, family 3, N-terminal domain"/>
    <property type="match status" value="1"/>
</dbReference>
<dbReference type="InterPro" id="IPR017853">
    <property type="entry name" value="GH"/>
</dbReference>
<dbReference type="GO" id="GO:0045493">
    <property type="term" value="P:xylan catabolic process"/>
    <property type="evidence" value="ECO:0007669"/>
    <property type="project" value="InterPro"/>
</dbReference>
<keyword evidence="3 6" id="KW-0378">Hydrolase</keyword>
<dbReference type="GO" id="GO:0046556">
    <property type="term" value="F:alpha-L-arabinofuranosidase activity"/>
    <property type="evidence" value="ECO:0007669"/>
    <property type="project" value="TreeGrafter"/>
</dbReference>
<evidence type="ECO:0000256" key="2">
    <source>
        <dbReference type="ARBA" id="ARBA00022729"/>
    </source>
</evidence>
<dbReference type="InterPro" id="IPR026891">
    <property type="entry name" value="Fn3-like"/>
</dbReference>
<dbReference type="AlphaFoldDB" id="A0A845A7P0"/>
<dbReference type="EMBL" id="WTYQ01000003">
    <property type="protein sequence ID" value="MXP26240.1"/>
    <property type="molecule type" value="Genomic_DNA"/>
</dbReference>
<dbReference type="SUPFAM" id="SSF51445">
    <property type="entry name" value="(Trans)glycosidases"/>
    <property type="match status" value="1"/>
</dbReference>
<dbReference type="PANTHER" id="PTHR42721">
    <property type="entry name" value="SUGAR HYDROLASE-RELATED"/>
    <property type="match status" value="1"/>
</dbReference>
<dbReference type="InterPro" id="IPR037524">
    <property type="entry name" value="PA14/GLEYA"/>
</dbReference>
<evidence type="ECO:0000256" key="3">
    <source>
        <dbReference type="ARBA" id="ARBA00022801"/>
    </source>
</evidence>
<dbReference type="PRINTS" id="PR00133">
    <property type="entry name" value="GLHYDRLASE3"/>
</dbReference>
<dbReference type="InterPro" id="IPR044993">
    <property type="entry name" value="BXL"/>
</dbReference>
<evidence type="ECO:0000256" key="1">
    <source>
        <dbReference type="ARBA" id="ARBA00005336"/>
    </source>
</evidence>
<dbReference type="InterPro" id="IPR036881">
    <property type="entry name" value="Glyco_hydro_3_C_sf"/>
</dbReference>
<dbReference type="SUPFAM" id="SSF52279">
    <property type="entry name" value="Beta-D-glucan exohydrolase, C-terminal domain"/>
    <property type="match status" value="1"/>
</dbReference>
<comment type="similarity">
    <text evidence="1">Belongs to the glycosyl hydrolase 3 family.</text>
</comment>
<protein>
    <submittedName>
        <fullName evidence="6">Glycoside hydrolase family 3 protein</fullName>
    </submittedName>
</protein>
<reference evidence="6 7" key="1">
    <citation type="submission" date="2019-12" db="EMBL/GenBank/DDBJ databases">
        <title>Genomic-based taxomic classification of the family Erythrobacteraceae.</title>
        <authorList>
            <person name="Xu L."/>
        </authorList>
    </citation>
    <scope>NUCLEOTIDE SEQUENCE [LARGE SCALE GENOMIC DNA]</scope>
    <source>
        <strain evidence="6 7">DSM 18604</strain>
    </source>
</reference>
<dbReference type="GO" id="GO:0031222">
    <property type="term" value="P:arabinan catabolic process"/>
    <property type="evidence" value="ECO:0007669"/>
    <property type="project" value="TreeGrafter"/>
</dbReference>
<organism evidence="6 7">
    <name type="scientific">Altericroceibacterium indicum</name>
    <dbReference type="NCBI Taxonomy" id="374177"/>
    <lineage>
        <taxon>Bacteria</taxon>
        <taxon>Pseudomonadati</taxon>
        <taxon>Pseudomonadota</taxon>
        <taxon>Alphaproteobacteria</taxon>
        <taxon>Sphingomonadales</taxon>
        <taxon>Erythrobacteraceae</taxon>
        <taxon>Altericroceibacterium</taxon>
    </lineage>
</organism>
<evidence type="ECO:0000313" key="6">
    <source>
        <dbReference type="EMBL" id="MXP26240.1"/>
    </source>
</evidence>
<keyword evidence="7" id="KW-1185">Reference proteome</keyword>
<dbReference type="Gene3D" id="2.60.40.10">
    <property type="entry name" value="Immunoglobulins"/>
    <property type="match status" value="1"/>
</dbReference>
<dbReference type="Pfam" id="PF14310">
    <property type="entry name" value="Fn3-like"/>
    <property type="match status" value="1"/>
</dbReference>
<keyword evidence="2 4" id="KW-0732">Signal</keyword>
<dbReference type="SMART" id="SM00758">
    <property type="entry name" value="PA14"/>
    <property type="match status" value="1"/>
</dbReference>
<name>A0A845A7P0_9SPHN</name>
<dbReference type="InterPro" id="IPR036962">
    <property type="entry name" value="Glyco_hydro_3_N_sf"/>
</dbReference>
<proteinExistence type="inferred from homology"/>
<dbReference type="PANTHER" id="PTHR42721:SF3">
    <property type="entry name" value="BETA-D-XYLOSIDASE 5-RELATED"/>
    <property type="match status" value="1"/>
</dbReference>
<accession>A0A845A7P0</accession>
<comment type="caution">
    <text evidence="6">The sequence shown here is derived from an EMBL/GenBank/DDBJ whole genome shotgun (WGS) entry which is preliminary data.</text>
</comment>
<sequence>MRGNIMRAWKSRLLAASGFALASMTAMSAGNAQAQDTAAHQASTAQSAEWQKADQMAEKIVSQLTLDEKFDQLLNTAPAIPRLKIPAYNWWTESLHGALGPVPTTNFPEPVGLAATFDTELVHDVAGSISTEVRGLHALGRETGKLGRIGTGLDTWSPNINIFRDPRWGRGQETYGEDPFLTARMGVAYVEGMQGPNPDLPDVVATPKHFAVHNGPEATRHHANVFVSKHDLEDTYLPAFRAAIVEAKAGSVMCAYNRVDGAPACASEELLKDTLRDAWGFTGYVVSDCDAVRDISENHHYAPDPATGVTAALWAGVDNECNTQTLSDTAGLGERYRDALNRGLITENDIDRALVRLFSARYRNGDLAGVRPLSTSMSSVRDIATPAHRALALKAAERSLVLLKNDGILPFQTAGMRVAVIGPLGDATRVLRGNYSSPMSGEPVSVLEGLRAAMPKAKVQYVPFGESYTDSDTVPESALQTEDGKPGLTAHYYNPIGKAPERFAPGELEKYDATVRYEAKPALIQRESDVHGRGLGLGKVADHHKVVWTGFIVPKESGTYRLGLGGRGGVMNFEGKPFIDMSEASWGTLPNFKTVTLEAGHKYPVEVSSQAMGSSNVGLVWKKISADPVKAMQAAARDADVLVAVVGLTSDLEAEEAPVEIPGFDGGDKTTLDLPADQLALLAEAKKTGKPIVLVAMNGSPINLSWAKDNAAAVLEAWYPGETGGEAIANVLTGKTNPSGRLPLTFYRSVDDLPPFEDYDMKGRTYRYFEGKPVYSFGYGLSYTDFTYAPLTITPSAQGAGQGLRVATEIRNSGSREGDEVAQLYLNFPDKPGTPEIALRGFQRVTLKPGESRKVVFDLTPRDLSAVDLDGNRMVFTGNYTVSVGSAQPGSGLAFQSGSFSVQNAVALPK</sequence>
<dbReference type="InterPro" id="IPR011658">
    <property type="entry name" value="PA14_dom"/>
</dbReference>
<dbReference type="GO" id="GO:0009044">
    <property type="term" value="F:xylan 1,4-beta-xylosidase activity"/>
    <property type="evidence" value="ECO:0007669"/>
    <property type="project" value="InterPro"/>
</dbReference>
<dbReference type="SMART" id="SM01217">
    <property type="entry name" value="Fn3_like"/>
    <property type="match status" value="1"/>
</dbReference>
<dbReference type="Pfam" id="PF00933">
    <property type="entry name" value="Glyco_hydro_3"/>
    <property type="match status" value="1"/>
</dbReference>
<dbReference type="InterPro" id="IPR001764">
    <property type="entry name" value="Glyco_hydro_3_N"/>
</dbReference>
<dbReference type="Gene3D" id="3.40.50.1700">
    <property type="entry name" value="Glycoside hydrolase family 3 C-terminal domain"/>
    <property type="match status" value="2"/>
</dbReference>
<dbReference type="InterPro" id="IPR013783">
    <property type="entry name" value="Ig-like_fold"/>
</dbReference>
<dbReference type="InterPro" id="IPR002772">
    <property type="entry name" value="Glyco_hydro_3_C"/>
</dbReference>
<dbReference type="Proteomes" id="UP000460561">
    <property type="component" value="Unassembled WGS sequence"/>
</dbReference>
<feature type="signal peptide" evidence="4">
    <location>
        <begin position="1"/>
        <end position="28"/>
    </location>
</feature>
<dbReference type="Pfam" id="PF07691">
    <property type="entry name" value="PA14"/>
    <property type="match status" value="1"/>
</dbReference>
<dbReference type="PROSITE" id="PS51820">
    <property type="entry name" value="PA14"/>
    <property type="match status" value="1"/>
</dbReference>
<evidence type="ECO:0000313" key="7">
    <source>
        <dbReference type="Proteomes" id="UP000460561"/>
    </source>
</evidence>
<evidence type="ECO:0000259" key="5">
    <source>
        <dbReference type="PROSITE" id="PS51820"/>
    </source>
</evidence>
<dbReference type="OrthoDB" id="9781691at2"/>
<gene>
    <name evidence="6" type="ORF">GRI39_09350</name>
</gene>
<feature type="domain" description="PA14" evidence="5">
    <location>
        <begin position="483"/>
        <end position="636"/>
    </location>
</feature>
<feature type="chain" id="PRO_5032458055" evidence="4">
    <location>
        <begin position="29"/>
        <end position="910"/>
    </location>
</feature>
<dbReference type="Pfam" id="PF01915">
    <property type="entry name" value="Glyco_hydro_3_C"/>
    <property type="match status" value="1"/>
</dbReference>
<dbReference type="SUPFAM" id="SSF56988">
    <property type="entry name" value="Anthrax protective antigen"/>
    <property type="match status" value="1"/>
</dbReference>